<reference evidence="2" key="2">
    <citation type="submission" date="2020-09" db="EMBL/GenBank/DDBJ databases">
        <authorList>
            <person name="Sun Q."/>
            <person name="Sedlacek I."/>
        </authorList>
    </citation>
    <scope>NUCLEOTIDE SEQUENCE</scope>
    <source>
        <strain evidence="2">CCM 7684</strain>
    </source>
</reference>
<dbReference type="InterPro" id="IPR002545">
    <property type="entry name" value="CheW-lke_dom"/>
</dbReference>
<dbReference type="GO" id="GO:0007165">
    <property type="term" value="P:signal transduction"/>
    <property type="evidence" value="ECO:0007669"/>
    <property type="project" value="InterPro"/>
</dbReference>
<keyword evidence="3" id="KW-1185">Reference proteome</keyword>
<comment type="caution">
    <text evidence="2">The sequence shown here is derived from an EMBL/GenBank/DDBJ whole genome shotgun (WGS) entry which is preliminary data.</text>
</comment>
<dbReference type="Gene3D" id="2.30.30.40">
    <property type="entry name" value="SH3 Domains"/>
    <property type="match status" value="1"/>
</dbReference>
<evidence type="ECO:0000313" key="2">
    <source>
        <dbReference type="EMBL" id="GGE39524.1"/>
    </source>
</evidence>
<dbReference type="Pfam" id="PF01584">
    <property type="entry name" value="CheW"/>
    <property type="match status" value="1"/>
</dbReference>
<organism evidence="2 3">
    <name type="scientific">Agaricicola taiwanensis</name>
    <dbReference type="NCBI Taxonomy" id="591372"/>
    <lineage>
        <taxon>Bacteria</taxon>
        <taxon>Pseudomonadati</taxon>
        <taxon>Pseudomonadota</taxon>
        <taxon>Alphaproteobacteria</taxon>
        <taxon>Rhodobacterales</taxon>
        <taxon>Paracoccaceae</taxon>
        <taxon>Agaricicola</taxon>
    </lineage>
</organism>
<name>A0A8J2VRR6_9RHOB</name>
<dbReference type="SMART" id="SM00260">
    <property type="entry name" value="CheW"/>
    <property type="match status" value="1"/>
</dbReference>
<gene>
    <name evidence="2" type="primary">cheW</name>
    <name evidence="2" type="ORF">GCM10007276_16080</name>
</gene>
<accession>A0A8J2VRR6</accession>
<dbReference type="PANTHER" id="PTHR22617:SF23">
    <property type="entry name" value="CHEMOTAXIS PROTEIN CHEW"/>
    <property type="match status" value="1"/>
</dbReference>
<protein>
    <submittedName>
        <fullName evidence="2">Chemotaxis protein CheW</fullName>
    </submittedName>
</protein>
<dbReference type="Proteomes" id="UP000602745">
    <property type="component" value="Unassembled WGS sequence"/>
</dbReference>
<dbReference type="InterPro" id="IPR039315">
    <property type="entry name" value="CheW"/>
</dbReference>
<dbReference type="GO" id="GO:0006935">
    <property type="term" value="P:chemotaxis"/>
    <property type="evidence" value="ECO:0007669"/>
    <property type="project" value="InterPro"/>
</dbReference>
<dbReference type="Gene3D" id="2.40.50.180">
    <property type="entry name" value="CheA-289, Domain 4"/>
    <property type="match status" value="1"/>
</dbReference>
<sequence>MSGQELEVDFVTVMIGDQLFGLPIGRVHDVFVPERLTRVPLAAPEVSGVLNLRGRIVTALDMRTVLGLPPREDGAPLMAVGIEAKGEAFGLLIDSVGEVTKLSMSEMEAAPANLDTRWARVADGVYRLDGRLLVILNVDQVLGTEQELAAA</sequence>
<proteinExistence type="predicted"/>
<feature type="domain" description="CheW-like" evidence="1">
    <location>
        <begin position="7"/>
        <end position="147"/>
    </location>
</feature>
<dbReference type="EMBL" id="BMCP01000002">
    <property type="protein sequence ID" value="GGE39524.1"/>
    <property type="molecule type" value="Genomic_DNA"/>
</dbReference>
<evidence type="ECO:0000313" key="3">
    <source>
        <dbReference type="Proteomes" id="UP000602745"/>
    </source>
</evidence>
<dbReference type="RefSeq" id="WP_188409246.1">
    <property type="nucleotide sequence ID" value="NZ_BMCP01000002.1"/>
</dbReference>
<dbReference type="GO" id="GO:0005829">
    <property type="term" value="C:cytosol"/>
    <property type="evidence" value="ECO:0007669"/>
    <property type="project" value="TreeGrafter"/>
</dbReference>
<dbReference type="PROSITE" id="PS50851">
    <property type="entry name" value="CHEW"/>
    <property type="match status" value="1"/>
</dbReference>
<evidence type="ECO:0000259" key="1">
    <source>
        <dbReference type="PROSITE" id="PS50851"/>
    </source>
</evidence>
<dbReference type="AlphaFoldDB" id="A0A8J2VRR6"/>
<reference evidence="2" key="1">
    <citation type="journal article" date="2014" name="Int. J. Syst. Evol. Microbiol.">
        <title>Complete genome sequence of Corynebacterium casei LMG S-19264T (=DSM 44701T), isolated from a smear-ripened cheese.</title>
        <authorList>
            <consortium name="US DOE Joint Genome Institute (JGI-PGF)"/>
            <person name="Walter F."/>
            <person name="Albersmeier A."/>
            <person name="Kalinowski J."/>
            <person name="Ruckert C."/>
        </authorList>
    </citation>
    <scope>NUCLEOTIDE SEQUENCE</scope>
    <source>
        <strain evidence="2">CCM 7684</strain>
    </source>
</reference>
<dbReference type="PANTHER" id="PTHR22617">
    <property type="entry name" value="CHEMOTAXIS SENSOR HISTIDINE KINASE-RELATED"/>
    <property type="match status" value="1"/>
</dbReference>
<dbReference type="InterPro" id="IPR036061">
    <property type="entry name" value="CheW-like_dom_sf"/>
</dbReference>
<dbReference type="SUPFAM" id="SSF50341">
    <property type="entry name" value="CheW-like"/>
    <property type="match status" value="1"/>
</dbReference>